<dbReference type="PANTHER" id="PTHR11767:SF102">
    <property type="entry name" value="INWARDLY RECTIFYING POTASSIUM CHANNEL 1, ISOFORM F"/>
    <property type="match status" value="1"/>
</dbReference>
<feature type="transmembrane region" description="Helical" evidence="3">
    <location>
        <begin position="168"/>
        <end position="193"/>
    </location>
</feature>
<feature type="domain" description="Inward rectifier potassium channel C-terminal" evidence="5">
    <location>
        <begin position="264"/>
        <end position="424"/>
    </location>
</feature>
<dbReference type="InterPro" id="IPR016449">
    <property type="entry name" value="K_chnl_inward-rec_Kir"/>
</dbReference>
<keyword evidence="1" id="KW-0406">Ion transport</keyword>
<keyword evidence="1" id="KW-0630">Potassium</keyword>
<dbReference type="OrthoDB" id="273257at2759"/>
<evidence type="ECO:0000313" key="6">
    <source>
        <dbReference type="EMBL" id="KAG7369969.1"/>
    </source>
</evidence>
<dbReference type="Proteomes" id="UP000693970">
    <property type="component" value="Unassembled WGS sequence"/>
</dbReference>
<dbReference type="GO" id="GO:0005886">
    <property type="term" value="C:plasma membrane"/>
    <property type="evidence" value="ECO:0007669"/>
    <property type="project" value="TreeGrafter"/>
</dbReference>
<reference evidence="6" key="2">
    <citation type="submission" date="2021-04" db="EMBL/GenBank/DDBJ databases">
        <authorList>
            <person name="Podell S."/>
        </authorList>
    </citation>
    <scope>NUCLEOTIDE SEQUENCE</scope>
    <source>
        <strain evidence="6">Hildebrandi</strain>
    </source>
</reference>
<feature type="region of interest" description="Disordered" evidence="2">
    <location>
        <begin position="1"/>
        <end position="36"/>
    </location>
</feature>
<comment type="caution">
    <text evidence="6">The sequence shown here is derived from an EMBL/GenBank/DDBJ whole genome shotgun (WGS) entry which is preliminary data.</text>
</comment>
<accession>A0A9K3LXK1</accession>
<feature type="compositionally biased region" description="Polar residues" evidence="2">
    <location>
        <begin position="1"/>
        <end position="10"/>
    </location>
</feature>
<dbReference type="GO" id="GO:0005242">
    <property type="term" value="F:inward rectifier potassium channel activity"/>
    <property type="evidence" value="ECO:0007669"/>
    <property type="project" value="InterPro"/>
</dbReference>
<name>A0A9K3LXK1_9STRA</name>
<protein>
    <submittedName>
        <fullName evidence="6">Inward rectifier potassium channel</fullName>
    </submittedName>
</protein>
<dbReference type="GO" id="GO:0034702">
    <property type="term" value="C:monoatomic ion channel complex"/>
    <property type="evidence" value="ECO:0007669"/>
    <property type="project" value="UniProtKB-KW"/>
</dbReference>
<evidence type="ECO:0000256" key="3">
    <source>
        <dbReference type="SAM" id="Phobius"/>
    </source>
</evidence>
<gene>
    <name evidence="6" type="ORF">IV203_027715</name>
</gene>
<evidence type="ECO:0000313" key="7">
    <source>
        <dbReference type="Proteomes" id="UP000693970"/>
    </source>
</evidence>
<dbReference type="Pfam" id="PF17655">
    <property type="entry name" value="IRK_C"/>
    <property type="match status" value="1"/>
</dbReference>
<feature type="transmembrane region" description="Helical" evidence="3">
    <location>
        <begin position="233"/>
        <end position="254"/>
    </location>
</feature>
<keyword evidence="1" id="KW-0633">Potassium transport</keyword>
<proteinExistence type="inferred from homology"/>
<dbReference type="InterPro" id="IPR041647">
    <property type="entry name" value="IRK_C"/>
</dbReference>
<evidence type="ECO:0000256" key="2">
    <source>
        <dbReference type="SAM" id="MobiDB-lite"/>
    </source>
</evidence>
<dbReference type="AlphaFoldDB" id="A0A9K3LXK1"/>
<comment type="similarity">
    <text evidence="1">Belongs to the inward rectifier-type potassium channel (TC 1.A.2.1) family.</text>
</comment>
<organism evidence="6 7">
    <name type="scientific">Nitzschia inconspicua</name>
    <dbReference type="NCBI Taxonomy" id="303405"/>
    <lineage>
        <taxon>Eukaryota</taxon>
        <taxon>Sar</taxon>
        <taxon>Stramenopiles</taxon>
        <taxon>Ochrophyta</taxon>
        <taxon>Bacillariophyta</taxon>
        <taxon>Bacillariophyceae</taxon>
        <taxon>Bacillariophycidae</taxon>
        <taxon>Bacillariales</taxon>
        <taxon>Bacillariaceae</taxon>
        <taxon>Nitzschia</taxon>
    </lineage>
</organism>
<keyword evidence="1" id="KW-0851">Voltage-gated channel</keyword>
<keyword evidence="1" id="KW-0813">Transport</keyword>
<keyword evidence="1 3" id="KW-0812">Transmembrane</keyword>
<comment type="subcellular location">
    <subcellularLocation>
        <location evidence="1">Membrane</location>
        <topology evidence="1">Multi-pass membrane protein</topology>
    </subcellularLocation>
</comment>
<dbReference type="EMBL" id="JAGRRH010000005">
    <property type="protein sequence ID" value="KAG7369969.1"/>
    <property type="molecule type" value="Genomic_DNA"/>
</dbReference>
<evidence type="ECO:0000259" key="4">
    <source>
        <dbReference type="Pfam" id="PF07885"/>
    </source>
</evidence>
<feature type="domain" description="Potassium channel" evidence="4">
    <location>
        <begin position="179"/>
        <end position="255"/>
    </location>
</feature>
<sequence length="451" mass="50997">MGKPVSRQSNGGIGPEQRPISNGRLKKVPSQRGPRQGLEWSLRSMHSIDTSAQHMLPSYFFEVTEPSDDEIQEVDNSLEDQSAYEIFKDDMAAKEKGNPNDSVWASLHVPLRHGVVDGKEIVFELKSNVTQRPKLCRKERVQRIDSNINSNRSSWEVRFRFYLMRFSVGGMTLAFFAAFVTMCVIFAALYYALENGCCGDPDLNFAETFAFSVQTATTIGYGGLTPTGTMADFLTLVFSFAAILLNSIFAGLLFTKYVTPVINIQFSEVLTLCNVNGVPCLSFRIGNADGNENPLTDINVRLTYSYQIPYTDHKGAQKFFRQTETLNLLSSRQHGLKEVWTLRHVLDEASPLFGLNFEEHPANKIYVFTISVDAVQEMTKSTVNVQEEYGLEDVMIGHTFANQMHYDEERKVNVWDFSKMSDTEPYPVWYPAKRGEYDTDKLPPLKSFGAF</sequence>
<dbReference type="Pfam" id="PF07885">
    <property type="entry name" value="Ion_trans_2"/>
    <property type="match status" value="1"/>
</dbReference>
<keyword evidence="7" id="KW-1185">Reference proteome</keyword>
<evidence type="ECO:0000256" key="1">
    <source>
        <dbReference type="RuleBase" id="RU003822"/>
    </source>
</evidence>
<keyword evidence="3" id="KW-0472">Membrane</keyword>
<keyword evidence="3" id="KW-1133">Transmembrane helix</keyword>
<dbReference type="GO" id="GO:1990573">
    <property type="term" value="P:potassium ion import across plasma membrane"/>
    <property type="evidence" value="ECO:0007669"/>
    <property type="project" value="TreeGrafter"/>
</dbReference>
<dbReference type="InterPro" id="IPR013099">
    <property type="entry name" value="K_chnl_dom"/>
</dbReference>
<keyword evidence="1 6" id="KW-0407">Ion channel</keyword>
<reference evidence="6" key="1">
    <citation type="journal article" date="2021" name="Sci. Rep.">
        <title>Diploid genomic architecture of Nitzschia inconspicua, an elite biomass production diatom.</title>
        <authorList>
            <person name="Oliver A."/>
            <person name="Podell S."/>
            <person name="Pinowska A."/>
            <person name="Traller J.C."/>
            <person name="Smith S.R."/>
            <person name="McClure R."/>
            <person name="Beliaev A."/>
            <person name="Bohutskyi P."/>
            <person name="Hill E.A."/>
            <person name="Rabines A."/>
            <person name="Zheng H."/>
            <person name="Allen L.Z."/>
            <person name="Kuo A."/>
            <person name="Grigoriev I.V."/>
            <person name="Allen A.E."/>
            <person name="Hazlebeck D."/>
            <person name="Allen E.E."/>
        </authorList>
    </citation>
    <scope>NUCLEOTIDE SEQUENCE</scope>
    <source>
        <strain evidence="6">Hildebrandi</strain>
    </source>
</reference>
<dbReference type="PANTHER" id="PTHR11767">
    <property type="entry name" value="INWARD RECTIFIER POTASSIUM CHANNEL"/>
    <property type="match status" value="1"/>
</dbReference>
<dbReference type="GO" id="GO:0034765">
    <property type="term" value="P:regulation of monoatomic ion transmembrane transport"/>
    <property type="evidence" value="ECO:0007669"/>
    <property type="project" value="TreeGrafter"/>
</dbReference>
<evidence type="ECO:0000259" key="5">
    <source>
        <dbReference type="Pfam" id="PF17655"/>
    </source>
</evidence>